<dbReference type="GO" id="GO:0015105">
    <property type="term" value="F:arsenite transmembrane transporter activity"/>
    <property type="evidence" value="ECO:0007669"/>
    <property type="project" value="InterPro"/>
</dbReference>
<dbReference type="AlphaFoldDB" id="A0A5R9GR72"/>
<dbReference type="PANTHER" id="PTHR43302">
    <property type="entry name" value="TRANSPORTER ARSB-RELATED"/>
    <property type="match status" value="1"/>
</dbReference>
<sequence>MDYLTLAIFALSYVGLALGRVPGLALDRTGIALIGAVLMVVSGALAADRAFAAVDMSTMLLLYALMIFSAQFRLGGFYTQVVLKMAPLLANPVHFLGGVMAGSALMSALLVNDVVCLALTPVIIHCCRRASVVPVPHLLGLALASNIGSATTLIGNPQNMLLGQVGRLDFAAFTLWSLPPALMALVATFLLLVKLYRCELLPAGMPVRGAVQAGDTAELPGFDRWQSGKGGLLLLLLVALFFTDVPREWSALGLAALLLASRRMHTRSMLGLVDWHLLTLFAALFVLNAGFAAAGWLPALGRWMMAAGIHLDQHGTLIVAASLLSNLISNVPACMLLFPLLPDTAQSWYLLAATTTYAGNFFLIGSIANLIVVTQARQMGVVIGFGEHARVGIPATVVALLGLFGWSLIGH</sequence>
<evidence type="ECO:0000256" key="3">
    <source>
        <dbReference type="ARBA" id="ARBA00022448"/>
    </source>
</evidence>
<keyword evidence="5 8" id="KW-0812">Transmembrane</keyword>
<feature type="transmembrane region" description="Helical" evidence="8">
    <location>
        <begin position="60"/>
        <end position="83"/>
    </location>
</feature>
<protein>
    <submittedName>
        <fullName evidence="10">Anion transporter</fullName>
    </submittedName>
</protein>
<dbReference type="Pfam" id="PF03600">
    <property type="entry name" value="CitMHS"/>
    <property type="match status" value="1"/>
</dbReference>
<dbReference type="InterPro" id="IPR004680">
    <property type="entry name" value="Cit_transptr-like_dom"/>
</dbReference>
<feature type="transmembrane region" description="Helical" evidence="8">
    <location>
        <begin position="391"/>
        <end position="409"/>
    </location>
</feature>
<organism evidence="10 11">
    <name type="scientific">Mariprofundus erugo</name>
    <dbReference type="NCBI Taxonomy" id="2528639"/>
    <lineage>
        <taxon>Bacteria</taxon>
        <taxon>Pseudomonadati</taxon>
        <taxon>Pseudomonadota</taxon>
        <taxon>Candidatius Mariprofundia</taxon>
        <taxon>Mariprofundales</taxon>
        <taxon>Mariprofundaceae</taxon>
        <taxon>Mariprofundus</taxon>
    </lineage>
</organism>
<name>A0A5R9GR72_9PROT</name>
<feature type="transmembrane region" description="Helical" evidence="8">
    <location>
        <begin position="29"/>
        <end position="48"/>
    </location>
</feature>
<evidence type="ECO:0000256" key="2">
    <source>
        <dbReference type="ARBA" id="ARBA00009843"/>
    </source>
</evidence>
<feature type="transmembrane region" description="Helical" evidence="8">
    <location>
        <begin position="170"/>
        <end position="193"/>
    </location>
</feature>
<keyword evidence="4" id="KW-1003">Cell membrane</keyword>
<comment type="subcellular location">
    <subcellularLocation>
        <location evidence="1">Cell membrane</location>
        <topology evidence="1">Multi-pass membrane protein</topology>
    </subcellularLocation>
</comment>
<evidence type="ECO:0000259" key="9">
    <source>
        <dbReference type="Pfam" id="PF03600"/>
    </source>
</evidence>
<comment type="caution">
    <text evidence="10">The sequence shown here is derived from an EMBL/GenBank/DDBJ whole genome shotgun (WGS) entry which is preliminary data.</text>
</comment>
<evidence type="ECO:0000256" key="8">
    <source>
        <dbReference type="SAM" id="Phobius"/>
    </source>
</evidence>
<feature type="transmembrane region" description="Helical" evidence="8">
    <location>
        <begin position="317"/>
        <end position="341"/>
    </location>
</feature>
<dbReference type="RefSeq" id="WP_138240072.1">
    <property type="nucleotide sequence ID" value="NZ_VBRY01000013.1"/>
</dbReference>
<comment type="similarity">
    <text evidence="2">Belongs to the CitM (TC 2.A.11) transporter family.</text>
</comment>
<evidence type="ECO:0000313" key="10">
    <source>
        <dbReference type="EMBL" id="TLS65694.1"/>
    </source>
</evidence>
<keyword evidence="6 8" id="KW-1133">Transmembrane helix</keyword>
<dbReference type="PRINTS" id="PR00758">
    <property type="entry name" value="ARSENICPUMP"/>
</dbReference>
<feature type="transmembrane region" description="Helical" evidence="8">
    <location>
        <begin position="348"/>
        <end position="371"/>
    </location>
</feature>
<evidence type="ECO:0000256" key="1">
    <source>
        <dbReference type="ARBA" id="ARBA00004651"/>
    </source>
</evidence>
<evidence type="ECO:0000256" key="4">
    <source>
        <dbReference type="ARBA" id="ARBA00022475"/>
    </source>
</evidence>
<accession>A0A5R9GR72</accession>
<dbReference type="InterPro" id="IPR000802">
    <property type="entry name" value="Arsenical_pump_ArsB"/>
</dbReference>
<dbReference type="Proteomes" id="UP000306585">
    <property type="component" value="Unassembled WGS sequence"/>
</dbReference>
<gene>
    <name evidence="10" type="ORF">FEF65_12015</name>
</gene>
<evidence type="ECO:0000256" key="6">
    <source>
        <dbReference type="ARBA" id="ARBA00022989"/>
    </source>
</evidence>
<feature type="transmembrane region" description="Helical" evidence="8">
    <location>
        <begin position="232"/>
        <end position="260"/>
    </location>
</feature>
<evidence type="ECO:0000256" key="5">
    <source>
        <dbReference type="ARBA" id="ARBA00022692"/>
    </source>
</evidence>
<evidence type="ECO:0000256" key="7">
    <source>
        <dbReference type="ARBA" id="ARBA00023136"/>
    </source>
</evidence>
<dbReference type="EMBL" id="VBRY01000013">
    <property type="protein sequence ID" value="TLS65694.1"/>
    <property type="molecule type" value="Genomic_DNA"/>
</dbReference>
<dbReference type="PANTHER" id="PTHR43302:SF5">
    <property type="entry name" value="TRANSPORTER ARSB-RELATED"/>
    <property type="match status" value="1"/>
</dbReference>
<feature type="domain" description="Citrate transporter-like" evidence="9">
    <location>
        <begin position="20"/>
        <end position="348"/>
    </location>
</feature>
<feature type="transmembrane region" description="Helical" evidence="8">
    <location>
        <begin position="272"/>
        <end position="297"/>
    </location>
</feature>
<evidence type="ECO:0000313" key="11">
    <source>
        <dbReference type="Proteomes" id="UP000306585"/>
    </source>
</evidence>
<keyword evidence="3" id="KW-0813">Transport</keyword>
<feature type="transmembrane region" description="Helical" evidence="8">
    <location>
        <begin position="95"/>
        <end position="119"/>
    </location>
</feature>
<dbReference type="GO" id="GO:0005886">
    <property type="term" value="C:plasma membrane"/>
    <property type="evidence" value="ECO:0007669"/>
    <property type="project" value="UniProtKB-SubCell"/>
</dbReference>
<reference evidence="10 11" key="1">
    <citation type="journal article" date="2019" name="Appl. Environ. Microbiol.">
        <title>Environmental Evidence and Genomic Insight of Iron-oxidizing Bacteria Preference Towards More Corrosion Resistant Stainless Steel at Higher Salinities.</title>
        <authorList>
            <person name="Garrison C.E."/>
            <person name="Price K.A."/>
            <person name="Field E.K."/>
        </authorList>
    </citation>
    <scope>NUCLEOTIDE SEQUENCE [LARGE SCALE GENOMIC DNA]</scope>
    <source>
        <strain evidence="10 11">P3</strain>
    </source>
</reference>
<keyword evidence="11" id="KW-1185">Reference proteome</keyword>
<keyword evidence="7 8" id="KW-0472">Membrane</keyword>
<proteinExistence type="inferred from homology"/>